<dbReference type="InterPro" id="IPR036259">
    <property type="entry name" value="MFS_trans_sf"/>
</dbReference>
<dbReference type="Gene3D" id="1.20.1250.20">
    <property type="entry name" value="MFS general substrate transporter like domains"/>
    <property type="match status" value="1"/>
</dbReference>
<comment type="subcellular location">
    <subcellularLocation>
        <location evidence="1">Membrane</location>
        <topology evidence="1">Multi-pass membrane protein</topology>
    </subcellularLocation>
</comment>
<comment type="similarity">
    <text evidence="2">Belongs to the major facilitator superfamily. MFSD6 family.</text>
</comment>
<keyword evidence="3 7" id="KW-0812">Transmembrane</keyword>
<dbReference type="Pfam" id="PF12832">
    <property type="entry name" value="MFS_1_like"/>
    <property type="match status" value="1"/>
</dbReference>
<feature type="compositionally biased region" description="Polar residues" evidence="6">
    <location>
        <begin position="155"/>
        <end position="166"/>
    </location>
</feature>
<keyword evidence="4 7" id="KW-1133">Transmembrane helix</keyword>
<proteinExistence type="inferred from homology"/>
<keyword evidence="5 7" id="KW-0472">Membrane</keyword>
<feature type="transmembrane region" description="Helical" evidence="7">
    <location>
        <begin position="45"/>
        <end position="68"/>
    </location>
</feature>
<evidence type="ECO:0000313" key="9">
    <source>
        <dbReference type="EMBL" id="KAL0495777.1"/>
    </source>
</evidence>
<evidence type="ECO:0000256" key="2">
    <source>
        <dbReference type="ARBA" id="ARBA00005241"/>
    </source>
</evidence>
<feature type="region of interest" description="Disordered" evidence="6">
    <location>
        <begin position="125"/>
        <end position="166"/>
    </location>
</feature>
<dbReference type="PANTHER" id="PTHR16172">
    <property type="entry name" value="MAJOR FACILITATOR SUPERFAMILY DOMAIN-CONTAINING PROTEIN 6-LIKE"/>
    <property type="match status" value="1"/>
</dbReference>
<keyword evidence="10" id="KW-1185">Reference proteome</keyword>
<sequence length="166" mass="17764">MLTNAWMVLLIEPLHGVTFAFMWLPSMQIVSRAFPPKLSSSATGLLFTLTSGVGPMIGNLIAGTLYTSVGPRKMFLSAAVVKMTSLILYQVLGSILERRGLPVLYEPDAGEAVATDLAVMEVMDHATTQQPRKETTSASAGEDENNGNRRRGATRTISTTHANGGP</sequence>
<feature type="domain" description="Major facilitator superfamily associated" evidence="8">
    <location>
        <begin position="3"/>
        <end position="76"/>
    </location>
</feature>
<organism evidence="9 10">
    <name type="scientific">Leishmania lindenbergi</name>
    <dbReference type="NCBI Taxonomy" id="651832"/>
    <lineage>
        <taxon>Eukaryota</taxon>
        <taxon>Discoba</taxon>
        <taxon>Euglenozoa</taxon>
        <taxon>Kinetoplastea</taxon>
        <taxon>Metakinetoplastina</taxon>
        <taxon>Trypanosomatida</taxon>
        <taxon>Trypanosomatidae</taxon>
        <taxon>Leishmaniinae</taxon>
        <taxon>Leishmania</taxon>
    </lineage>
</organism>
<protein>
    <submittedName>
        <fullName evidence="9">MFS1 like family/LacY proton/sugar symporter/Major Facilitator Superfamily</fullName>
    </submittedName>
</protein>
<reference evidence="9 10" key="1">
    <citation type="submission" date="2024-02" db="EMBL/GenBank/DDBJ databases">
        <title>FIRST GENOME SEQUENCES OF Leishmania (Viannia) shawi, Leishmania (Viannia) lindenbergi AND Leishmania (Viannia) utingensis.</title>
        <authorList>
            <person name="Resadore F."/>
            <person name="Custodio M.G.F."/>
            <person name="Boite M.C."/>
            <person name="Cupolillo E."/>
            <person name="Ferreira G.E.M."/>
        </authorList>
    </citation>
    <scope>NUCLEOTIDE SEQUENCE [LARGE SCALE GENOMIC DNA]</scope>
    <source>
        <strain evidence="9 10">MHOM/BR/1966/M15733</strain>
    </source>
</reference>
<gene>
    <name evidence="9" type="ORF">Q4I31_007023</name>
</gene>
<evidence type="ECO:0000256" key="4">
    <source>
        <dbReference type="ARBA" id="ARBA00022989"/>
    </source>
</evidence>
<dbReference type="InterPro" id="IPR051717">
    <property type="entry name" value="MFS_MFSD6"/>
</dbReference>
<dbReference type="Proteomes" id="UP001500131">
    <property type="component" value="Unassembled WGS sequence"/>
</dbReference>
<dbReference type="InterPro" id="IPR024989">
    <property type="entry name" value="MFS_assoc_dom"/>
</dbReference>
<dbReference type="EMBL" id="JBAMZK010000035">
    <property type="protein sequence ID" value="KAL0495777.1"/>
    <property type="molecule type" value="Genomic_DNA"/>
</dbReference>
<dbReference type="PANTHER" id="PTHR16172:SF41">
    <property type="entry name" value="MAJOR FACILITATOR SUPERFAMILY DOMAIN-CONTAINING PROTEIN 6-LIKE"/>
    <property type="match status" value="1"/>
</dbReference>
<evidence type="ECO:0000256" key="3">
    <source>
        <dbReference type="ARBA" id="ARBA00022692"/>
    </source>
</evidence>
<evidence type="ECO:0000256" key="5">
    <source>
        <dbReference type="ARBA" id="ARBA00023136"/>
    </source>
</evidence>
<evidence type="ECO:0000259" key="8">
    <source>
        <dbReference type="Pfam" id="PF12832"/>
    </source>
</evidence>
<dbReference type="AlphaFoldDB" id="A0AAW2ZXJ5"/>
<accession>A0AAW2ZXJ5</accession>
<evidence type="ECO:0000256" key="7">
    <source>
        <dbReference type="SAM" id="Phobius"/>
    </source>
</evidence>
<comment type="caution">
    <text evidence="9">The sequence shown here is derived from an EMBL/GenBank/DDBJ whole genome shotgun (WGS) entry which is preliminary data.</text>
</comment>
<dbReference type="SUPFAM" id="SSF103473">
    <property type="entry name" value="MFS general substrate transporter"/>
    <property type="match status" value="1"/>
</dbReference>
<feature type="transmembrane region" description="Helical" evidence="7">
    <location>
        <begin position="6"/>
        <end position="24"/>
    </location>
</feature>
<evidence type="ECO:0000256" key="1">
    <source>
        <dbReference type="ARBA" id="ARBA00004141"/>
    </source>
</evidence>
<dbReference type="GO" id="GO:0016020">
    <property type="term" value="C:membrane"/>
    <property type="evidence" value="ECO:0007669"/>
    <property type="project" value="UniProtKB-SubCell"/>
</dbReference>
<name>A0AAW2ZXJ5_9TRYP</name>
<evidence type="ECO:0000313" key="10">
    <source>
        <dbReference type="Proteomes" id="UP001500131"/>
    </source>
</evidence>
<evidence type="ECO:0000256" key="6">
    <source>
        <dbReference type="SAM" id="MobiDB-lite"/>
    </source>
</evidence>